<feature type="transmembrane region" description="Helical" evidence="1">
    <location>
        <begin position="248"/>
        <end position="269"/>
    </location>
</feature>
<feature type="transmembrane region" description="Helical" evidence="1">
    <location>
        <begin position="87"/>
        <end position="104"/>
    </location>
</feature>
<feature type="transmembrane region" description="Helical" evidence="1">
    <location>
        <begin position="138"/>
        <end position="154"/>
    </location>
</feature>
<name>A0A5M8P3C3_9BACT</name>
<dbReference type="Proteomes" id="UP000324575">
    <property type="component" value="Unassembled WGS sequence"/>
</dbReference>
<organism evidence="2 3">
    <name type="scientific">Candidatus Ordinivivax streblomastigis</name>
    <dbReference type="NCBI Taxonomy" id="2540710"/>
    <lineage>
        <taxon>Bacteria</taxon>
        <taxon>Pseudomonadati</taxon>
        <taxon>Bacteroidota</taxon>
        <taxon>Bacteroidia</taxon>
        <taxon>Bacteroidales</taxon>
        <taxon>Candidatus Ordinivivax</taxon>
    </lineage>
</organism>
<feature type="transmembrane region" description="Helical" evidence="1">
    <location>
        <begin position="201"/>
        <end position="219"/>
    </location>
</feature>
<protein>
    <recommendedName>
        <fullName evidence="4">Glycosyltransferase RgtA/B/C/D-like domain-containing protein</fullName>
    </recommendedName>
</protein>
<feature type="transmembrane region" description="Helical" evidence="1">
    <location>
        <begin position="281"/>
        <end position="301"/>
    </location>
</feature>
<evidence type="ECO:0000256" key="1">
    <source>
        <dbReference type="SAM" id="Phobius"/>
    </source>
</evidence>
<feature type="transmembrane region" description="Helical" evidence="1">
    <location>
        <begin position="336"/>
        <end position="353"/>
    </location>
</feature>
<evidence type="ECO:0000313" key="3">
    <source>
        <dbReference type="Proteomes" id="UP000324575"/>
    </source>
</evidence>
<accession>A0A5M8P3C3</accession>
<keyword evidence="1" id="KW-0472">Membrane</keyword>
<dbReference type="AlphaFoldDB" id="A0A5M8P3C3"/>
<evidence type="ECO:0000313" key="2">
    <source>
        <dbReference type="EMBL" id="KAA6302963.1"/>
    </source>
</evidence>
<feature type="transmembrane region" description="Helical" evidence="1">
    <location>
        <begin position="313"/>
        <end position="329"/>
    </location>
</feature>
<proteinExistence type="predicted"/>
<comment type="caution">
    <text evidence="2">The sequence shown here is derived from an EMBL/GenBank/DDBJ whole genome shotgun (WGS) entry which is preliminary data.</text>
</comment>
<feature type="transmembrane region" description="Helical" evidence="1">
    <location>
        <begin position="166"/>
        <end position="189"/>
    </location>
</feature>
<reference evidence="2 3" key="1">
    <citation type="submission" date="2019-03" db="EMBL/GenBank/DDBJ databases">
        <title>Single cell metagenomics reveals metabolic interactions within the superorganism composed of flagellate Streblomastix strix and complex community of Bacteroidetes bacteria on its surface.</title>
        <authorList>
            <person name="Treitli S.C."/>
            <person name="Kolisko M."/>
            <person name="Husnik F."/>
            <person name="Keeling P."/>
            <person name="Hampl V."/>
        </authorList>
    </citation>
    <scope>NUCLEOTIDE SEQUENCE [LARGE SCALE GENOMIC DNA]</scope>
    <source>
        <strain evidence="2">St1</strain>
    </source>
</reference>
<feature type="transmembrane region" description="Helical" evidence="1">
    <location>
        <begin position="7"/>
        <end position="25"/>
    </location>
</feature>
<evidence type="ECO:0008006" key="4">
    <source>
        <dbReference type="Google" id="ProtNLM"/>
    </source>
</evidence>
<keyword evidence="1" id="KW-1133">Transmembrane helix</keyword>
<keyword evidence="1" id="KW-0812">Transmembrane</keyword>
<gene>
    <name evidence="2" type="ORF">EZS26_000858</name>
</gene>
<sequence length="497" mass="57954">MKYIEKKYFYVVPILMILSWVSIGLRSPSVFHFNKIMFMEDIPIFFNQTNEYGFRSLFMPYAGYAHSILRGVAWIASFFKDQYAPNIYMFAVVFGFSLIIMATYKQLSFLSCSQRILVALSILCIPSGRALYDNLTYFQWTLAIALSILVLSDWSKYNTKLRKIMFVVAAFLLCLQGPFGVLLLPVILLKLLLYKDLKKNLFAYLALILSSAVQFCVMIMSNPQNNLTNIPLILKIFLRNAIGEITKWPIVSYAIVIYILYLIICRIKVFKTTIQSDRRRGLFLVLGLFFFSFMIMFSSIAKHARWLHDGYQYAHNFYYAIMVTFIVLSTTKRQKIISLLFFLLMLYSFPKGLELTNSFWDSHVAFKQRCEYVKLRNGWFHWNLGKDGYTKSHLVLEEPDRTIMSNSGLIESEYLDSNHIGFYAEDIVNNDVNNDQQSIMQLAITNRNGSSVNHNFGYALDEEVKRMYFAIPVSELTGKRWEIKYNLPVKINVYYLK</sequence>
<dbReference type="EMBL" id="SNRX01000004">
    <property type="protein sequence ID" value="KAA6302963.1"/>
    <property type="molecule type" value="Genomic_DNA"/>
</dbReference>